<accession>A0A363ULN1</accession>
<evidence type="ECO:0000259" key="1">
    <source>
        <dbReference type="Pfam" id="PF00561"/>
    </source>
</evidence>
<dbReference type="GO" id="GO:0016020">
    <property type="term" value="C:membrane"/>
    <property type="evidence" value="ECO:0007669"/>
    <property type="project" value="TreeGrafter"/>
</dbReference>
<dbReference type="PANTHER" id="PTHR43798:SF33">
    <property type="entry name" value="HYDROLASE, PUTATIVE (AFU_ORTHOLOGUE AFUA_2G14860)-RELATED"/>
    <property type="match status" value="1"/>
</dbReference>
<dbReference type="Proteomes" id="UP000251800">
    <property type="component" value="Unassembled WGS sequence"/>
</dbReference>
<protein>
    <submittedName>
        <fullName evidence="2">Alpha/beta hydrolase</fullName>
    </submittedName>
</protein>
<dbReference type="PRINTS" id="PR00412">
    <property type="entry name" value="EPOXHYDRLASE"/>
</dbReference>
<sequence>MEDGVVQRQRFEHRGFQLSYLDSAPDQPDRPVVLLLHGFPDEAAMWLPVIERLHSAGYRCLAPDTLGCGASQLGTRSRDYHARLIADDHAALLAALNIRQADVVGHDWGAALAWLIAGHHPDRVRRLVPISVGHPTAYARAEFRQKQIGWYTLFFQLPGLSERLLLGEGRFSLRRVFASHPDMDTVMQRMRAEPARLTAAVSIYRASLFDVLFRTQPPVSCDTLGIYSTGDRFLVASQMRSSARWVRGQWRYEQWPGGHWIPLEQPARLSKAVLEFLA</sequence>
<proteinExistence type="predicted"/>
<dbReference type="AlphaFoldDB" id="A0A363ULN1"/>
<name>A0A363ULN1_9GAMM</name>
<dbReference type="SUPFAM" id="SSF53474">
    <property type="entry name" value="alpha/beta-Hydrolases"/>
    <property type="match status" value="1"/>
</dbReference>
<dbReference type="GO" id="GO:0047372">
    <property type="term" value="F:monoacylglycerol lipase activity"/>
    <property type="evidence" value="ECO:0007669"/>
    <property type="project" value="TreeGrafter"/>
</dbReference>
<dbReference type="InterPro" id="IPR029058">
    <property type="entry name" value="AB_hydrolase_fold"/>
</dbReference>
<dbReference type="InterPro" id="IPR000639">
    <property type="entry name" value="Epox_hydrolase-like"/>
</dbReference>
<feature type="domain" description="AB hydrolase-1" evidence="1">
    <location>
        <begin position="31"/>
        <end position="147"/>
    </location>
</feature>
<keyword evidence="2" id="KW-0378">Hydrolase</keyword>
<dbReference type="EMBL" id="QEQK01000006">
    <property type="protein sequence ID" value="PWN56328.1"/>
    <property type="molecule type" value="Genomic_DNA"/>
</dbReference>
<dbReference type="OrthoDB" id="5296151at2"/>
<dbReference type="PANTHER" id="PTHR43798">
    <property type="entry name" value="MONOACYLGLYCEROL LIPASE"/>
    <property type="match status" value="1"/>
</dbReference>
<dbReference type="InterPro" id="IPR050266">
    <property type="entry name" value="AB_hydrolase_sf"/>
</dbReference>
<evidence type="ECO:0000313" key="3">
    <source>
        <dbReference type="Proteomes" id="UP000251800"/>
    </source>
</evidence>
<keyword evidence="3" id="KW-1185">Reference proteome</keyword>
<organism evidence="2 3">
    <name type="scientific">Abyssibacter profundi</name>
    <dbReference type="NCBI Taxonomy" id="2182787"/>
    <lineage>
        <taxon>Bacteria</taxon>
        <taxon>Pseudomonadati</taxon>
        <taxon>Pseudomonadota</taxon>
        <taxon>Gammaproteobacteria</taxon>
        <taxon>Chromatiales</taxon>
        <taxon>Oceanococcaceae</taxon>
        <taxon>Abyssibacter</taxon>
    </lineage>
</organism>
<comment type="caution">
    <text evidence="2">The sequence shown here is derived from an EMBL/GenBank/DDBJ whole genome shotgun (WGS) entry which is preliminary data.</text>
</comment>
<reference evidence="2 3" key="1">
    <citation type="submission" date="2018-05" db="EMBL/GenBank/DDBJ databases">
        <title>Abyssibacter profundi OUC007T gen. nov., sp. nov, a marine bacterium isolated from seawater of the Mariana Trench.</title>
        <authorList>
            <person name="Zhou S."/>
        </authorList>
    </citation>
    <scope>NUCLEOTIDE SEQUENCE [LARGE SCALE GENOMIC DNA]</scope>
    <source>
        <strain evidence="2 3">OUC007</strain>
    </source>
</reference>
<dbReference type="InterPro" id="IPR000073">
    <property type="entry name" value="AB_hydrolase_1"/>
</dbReference>
<gene>
    <name evidence="2" type="ORF">DEH80_08690</name>
</gene>
<dbReference type="RefSeq" id="WP_109720099.1">
    <property type="nucleotide sequence ID" value="NZ_QEQK01000006.1"/>
</dbReference>
<dbReference type="PRINTS" id="PR00111">
    <property type="entry name" value="ABHYDROLASE"/>
</dbReference>
<dbReference type="Gene3D" id="3.40.50.1820">
    <property type="entry name" value="alpha/beta hydrolase"/>
    <property type="match status" value="1"/>
</dbReference>
<evidence type="ECO:0000313" key="2">
    <source>
        <dbReference type="EMBL" id="PWN56328.1"/>
    </source>
</evidence>
<dbReference type="GO" id="GO:0046464">
    <property type="term" value="P:acylglycerol catabolic process"/>
    <property type="evidence" value="ECO:0007669"/>
    <property type="project" value="TreeGrafter"/>
</dbReference>
<dbReference type="Pfam" id="PF00561">
    <property type="entry name" value="Abhydrolase_1"/>
    <property type="match status" value="1"/>
</dbReference>